<dbReference type="GeneID" id="37040969"/>
<dbReference type="AlphaFoldDB" id="A0A316YUK0"/>
<evidence type="ECO:0000256" key="3">
    <source>
        <dbReference type="ARBA" id="ARBA00022692"/>
    </source>
</evidence>
<dbReference type="InterPro" id="IPR051633">
    <property type="entry name" value="AceTr"/>
</dbReference>
<dbReference type="OrthoDB" id="3648309at2759"/>
<name>A0A316YUK0_9BASI</name>
<evidence type="ECO:0000256" key="2">
    <source>
        <dbReference type="ARBA" id="ARBA00005587"/>
    </source>
</evidence>
<dbReference type="EMBL" id="KZ819634">
    <property type="protein sequence ID" value="PWN92782.1"/>
    <property type="molecule type" value="Genomic_DNA"/>
</dbReference>
<dbReference type="PANTHER" id="PTHR31123:SF1">
    <property type="entry name" value="ACCUMULATION OF DYADS PROTEIN 2-RELATED"/>
    <property type="match status" value="1"/>
</dbReference>
<organism evidence="8 9">
    <name type="scientific">Acaromyces ingoldii</name>
    <dbReference type="NCBI Taxonomy" id="215250"/>
    <lineage>
        <taxon>Eukaryota</taxon>
        <taxon>Fungi</taxon>
        <taxon>Dikarya</taxon>
        <taxon>Basidiomycota</taxon>
        <taxon>Ustilaginomycotina</taxon>
        <taxon>Exobasidiomycetes</taxon>
        <taxon>Exobasidiales</taxon>
        <taxon>Cryptobasidiaceae</taxon>
        <taxon>Acaromyces</taxon>
    </lineage>
</organism>
<comment type="similarity">
    <text evidence="2">Belongs to the acetate uptake transporter (AceTr) (TC 2.A.96) family.</text>
</comment>
<keyword evidence="9" id="KW-1185">Reference proteome</keyword>
<feature type="compositionally biased region" description="Basic and acidic residues" evidence="6">
    <location>
        <begin position="13"/>
        <end position="22"/>
    </location>
</feature>
<evidence type="ECO:0000256" key="4">
    <source>
        <dbReference type="ARBA" id="ARBA00022989"/>
    </source>
</evidence>
<proteinExistence type="inferred from homology"/>
<dbReference type="InParanoid" id="A0A316YUK0"/>
<feature type="transmembrane region" description="Helical" evidence="7">
    <location>
        <begin position="88"/>
        <end position="107"/>
    </location>
</feature>
<dbReference type="GO" id="GO:0005886">
    <property type="term" value="C:plasma membrane"/>
    <property type="evidence" value="ECO:0007669"/>
    <property type="project" value="TreeGrafter"/>
</dbReference>
<feature type="region of interest" description="Disordered" evidence="6">
    <location>
        <begin position="1"/>
        <end position="22"/>
    </location>
</feature>
<dbReference type="Pfam" id="PF01184">
    <property type="entry name" value="Gpr1_Fun34_YaaH"/>
    <property type="match status" value="1"/>
</dbReference>
<feature type="transmembrane region" description="Helical" evidence="7">
    <location>
        <begin position="113"/>
        <end position="133"/>
    </location>
</feature>
<keyword evidence="4 7" id="KW-1133">Transmembrane helix</keyword>
<accession>A0A316YUK0</accession>
<dbReference type="RefSeq" id="XP_025379980.1">
    <property type="nucleotide sequence ID" value="XM_025519053.1"/>
</dbReference>
<reference evidence="8 9" key="1">
    <citation type="journal article" date="2018" name="Mol. Biol. Evol.">
        <title>Broad Genomic Sampling Reveals a Smut Pathogenic Ancestry of the Fungal Clade Ustilaginomycotina.</title>
        <authorList>
            <person name="Kijpornyongpan T."/>
            <person name="Mondo S.J."/>
            <person name="Barry K."/>
            <person name="Sandor L."/>
            <person name="Lee J."/>
            <person name="Lipzen A."/>
            <person name="Pangilinan J."/>
            <person name="LaButti K."/>
            <person name="Hainaut M."/>
            <person name="Henrissat B."/>
            <person name="Grigoriev I.V."/>
            <person name="Spatafora J.W."/>
            <person name="Aime M.C."/>
        </authorList>
    </citation>
    <scope>NUCLEOTIDE SEQUENCE [LARGE SCALE GENOMIC DNA]</scope>
    <source>
        <strain evidence="8 9">MCA 4198</strain>
    </source>
</reference>
<evidence type="ECO:0000256" key="7">
    <source>
        <dbReference type="SAM" id="Phobius"/>
    </source>
</evidence>
<feature type="transmembrane region" description="Helical" evidence="7">
    <location>
        <begin position="160"/>
        <end position="180"/>
    </location>
</feature>
<feature type="transmembrane region" description="Helical" evidence="7">
    <location>
        <begin position="217"/>
        <end position="235"/>
    </location>
</feature>
<comment type="subcellular location">
    <subcellularLocation>
        <location evidence="1">Membrane</location>
        <topology evidence="1">Multi-pass membrane protein</topology>
    </subcellularLocation>
</comment>
<dbReference type="InterPro" id="IPR000791">
    <property type="entry name" value="Gpr1/Fun34/SatP-like"/>
</dbReference>
<feature type="transmembrane region" description="Helical" evidence="7">
    <location>
        <begin position="186"/>
        <end position="205"/>
    </location>
</feature>
<keyword evidence="3 7" id="KW-0812">Transmembrane</keyword>
<dbReference type="PANTHER" id="PTHR31123">
    <property type="entry name" value="ACCUMULATION OF DYADS PROTEIN 2-RELATED"/>
    <property type="match status" value="1"/>
</dbReference>
<gene>
    <name evidence="8" type="ORF">FA10DRAFT_235938</name>
</gene>
<keyword evidence="5 7" id="KW-0472">Membrane</keyword>
<evidence type="ECO:0000256" key="6">
    <source>
        <dbReference type="SAM" id="MobiDB-lite"/>
    </source>
</evidence>
<dbReference type="Proteomes" id="UP000245768">
    <property type="component" value="Unassembled WGS sequence"/>
</dbReference>
<feature type="transmembrane region" description="Helical" evidence="7">
    <location>
        <begin position="57"/>
        <end position="76"/>
    </location>
</feature>
<sequence>MSRTLSEQLGFKPDPHAPEHITHGGQKLTRVYTKGGHELDSQQKGLPVYHRRIANPYPVFAIGIGASLLTLGLVFVEARGLQNPQILLNIGLPLGGIGVMTAAMFSFAEGNTFLATAAGTLAGLVGGISLVFLPWTGIQQAYLEEANGDVVMGLAELNKAVAFLFFGAMIPVFGLLLASFKTAIPLSISALLIVIALIIQGTAYLNPMVSLTKTAGALFIIVGILLFYSATAVLLQEEGVKILPVLPLPRME</sequence>
<evidence type="ECO:0000313" key="8">
    <source>
        <dbReference type="EMBL" id="PWN92782.1"/>
    </source>
</evidence>
<evidence type="ECO:0000256" key="5">
    <source>
        <dbReference type="ARBA" id="ARBA00023136"/>
    </source>
</evidence>
<evidence type="ECO:0000256" key="1">
    <source>
        <dbReference type="ARBA" id="ARBA00004141"/>
    </source>
</evidence>
<protein>
    <submittedName>
        <fullName evidence="8">Uncharacterized protein</fullName>
    </submittedName>
</protein>
<dbReference type="GO" id="GO:0015123">
    <property type="term" value="F:acetate transmembrane transporter activity"/>
    <property type="evidence" value="ECO:0007669"/>
    <property type="project" value="TreeGrafter"/>
</dbReference>
<evidence type="ECO:0000313" key="9">
    <source>
        <dbReference type="Proteomes" id="UP000245768"/>
    </source>
</evidence>
<dbReference type="STRING" id="215250.A0A316YUK0"/>